<proteinExistence type="predicted"/>
<organism evidence="2 3">
    <name type="scientific">Polarella glacialis</name>
    <name type="common">Dinoflagellate</name>
    <dbReference type="NCBI Taxonomy" id="89957"/>
    <lineage>
        <taxon>Eukaryota</taxon>
        <taxon>Sar</taxon>
        <taxon>Alveolata</taxon>
        <taxon>Dinophyceae</taxon>
        <taxon>Suessiales</taxon>
        <taxon>Suessiaceae</taxon>
        <taxon>Polarella</taxon>
    </lineage>
</organism>
<sequence>PFLPSTAVKVSQSLKPPKSPKSPKSLSLSASQFTESEPSSRSRRKCEVIMARALRSLLAVGLLGSLVVLGEAATEKPSSSKPPPPKNQQGDTKPSTSKPPPPPKTQGDT</sequence>
<name>A0A813HFQ1_POLGL</name>
<feature type="compositionally biased region" description="Pro residues" evidence="1">
    <location>
        <begin position="97"/>
        <end position="109"/>
    </location>
</feature>
<dbReference type="Proteomes" id="UP000654075">
    <property type="component" value="Unassembled WGS sequence"/>
</dbReference>
<reference evidence="2" key="1">
    <citation type="submission" date="2021-02" db="EMBL/GenBank/DDBJ databases">
        <authorList>
            <person name="Dougan E. K."/>
            <person name="Rhodes N."/>
            <person name="Thang M."/>
            <person name="Chan C."/>
        </authorList>
    </citation>
    <scope>NUCLEOTIDE SEQUENCE</scope>
</reference>
<feature type="compositionally biased region" description="Polar residues" evidence="1">
    <location>
        <begin position="30"/>
        <end position="39"/>
    </location>
</feature>
<gene>
    <name evidence="2" type="ORF">PGLA1383_LOCUS51817</name>
</gene>
<evidence type="ECO:0000313" key="2">
    <source>
        <dbReference type="EMBL" id="CAE8636336.1"/>
    </source>
</evidence>
<dbReference type="EMBL" id="CAJNNV010031465">
    <property type="protein sequence ID" value="CAE8636336.1"/>
    <property type="molecule type" value="Genomic_DNA"/>
</dbReference>
<evidence type="ECO:0000256" key="1">
    <source>
        <dbReference type="SAM" id="MobiDB-lite"/>
    </source>
</evidence>
<dbReference type="AlphaFoldDB" id="A0A813HFQ1"/>
<feature type="region of interest" description="Disordered" evidence="1">
    <location>
        <begin position="1"/>
        <end position="45"/>
    </location>
</feature>
<evidence type="ECO:0000313" key="3">
    <source>
        <dbReference type="Proteomes" id="UP000654075"/>
    </source>
</evidence>
<comment type="caution">
    <text evidence="2">The sequence shown here is derived from an EMBL/GenBank/DDBJ whole genome shotgun (WGS) entry which is preliminary data.</text>
</comment>
<feature type="region of interest" description="Disordered" evidence="1">
    <location>
        <begin position="72"/>
        <end position="109"/>
    </location>
</feature>
<accession>A0A813HFQ1</accession>
<feature type="non-terminal residue" evidence="2">
    <location>
        <position position="109"/>
    </location>
</feature>
<protein>
    <submittedName>
        <fullName evidence="2">Uncharacterized protein</fullName>
    </submittedName>
</protein>
<keyword evidence="3" id="KW-1185">Reference proteome</keyword>
<feature type="non-terminal residue" evidence="2">
    <location>
        <position position="1"/>
    </location>
</feature>